<feature type="domain" description="AB hydrolase-1" evidence="1">
    <location>
        <begin position="40"/>
        <end position="314"/>
    </location>
</feature>
<sequence length="336" mass="37951">MVVESFLLDPAPEYPVSITAKRYCEEHFASNANNPAALTLVLLHSTSFHKETWEPTLSDLFTLLRKGGDNAPAIREAWVIECPNHGVSGQINKDRLMAEGFRDFSCFRYAEAAHRFLTTSSSWTGPQNDIRKRNLVGIGHSLGANAMLILQHLEPSLVFSKLIIIEPMLTAAGPLALEPLRHHLVTRARKRIKLWDSREAVRTAYNNPQRRAAKWDMRVTNLFMEYALHWNGEHQKYELSCTPEQEVAMYLDPDGSTKPVEDLNLICHRLPVHLVLGKTPDFVPREVHEALFDSRSGRRFASITWMDAGHLIPQEIPTKLSAVIYDALGGNPSSRL</sequence>
<keyword evidence="3" id="KW-1185">Reference proteome</keyword>
<dbReference type="Pfam" id="PF12697">
    <property type="entry name" value="Abhydrolase_6"/>
    <property type="match status" value="1"/>
</dbReference>
<organism evidence="2 3">
    <name type="scientific">Psilocybe cf. subviscida</name>
    <dbReference type="NCBI Taxonomy" id="2480587"/>
    <lineage>
        <taxon>Eukaryota</taxon>
        <taxon>Fungi</taxon>
        <taxon>Dikarya</taxon>
        <taxon>Basidiomycota</taxon>
        <taxon>Agaricomycotina</taxon>
        <taxon>Agaricomycetes</taxon>
        <taxon>Agaricomycetidae</taxon>
        <taxon>Agaricales</taxon>
        <taxon>Agaricineae</taxon>
        <taxon>Strophariaceae</taxon>
        <taxon>Psilocybe</taxon>
    </lineage>
</organism>
<dbReference type="SUPFAM" id="SSF53474">
    <property type="entry name" value="alpha/beta-Hydrolases"/>
    <property type="match status" value="1"/>
</dbReference>
<proteinExistence type="predicted"/>
<accession>A0A8H5ER17</accession>
<reference evidence="2 3" key="1">
    <citation type="journal article" date="2020" name="ISME J.">
        <title>Uncovering the hidden diversity of litter-decomposition mechanisms in mushroom-forming fungi.</title>
        <authorList>
            <person name="Floudas D."/>
            <person name="Bentzer J."/>
            <person name="Ahren D."/>
            <person name="Johansson T."/>
            <person name="Persson P."/>
            <person name="Tunlid A."/>
        </authorList>
    </citation>
    <scope>NUCLEOTIDE SEQUENCE [LARGE SCALE GENOMIC DNA]</scope>
    <source>
        <strain evidence="2 3">CBS 101986</strain>
    </source>
</reference>
<comment type="caution">
    <text evidence="2">The sequence shown here is derived from an EMBL/GenBank/DDBJ whole genome shotgun (WGS) entry which is preliminary data.</text>
</comment>
<evidence type="ECO:0000259" key="1">
    <source>
        <dbReference type="Pfam" id="PF12697"/>
    </source>
</evidence>
<dbReference type="InterPro" id="IPR000073">
    <property type="entry name" value="AB_hydrolase_1"/>
</dbReference>
<dbReference type="Gene3D" id="3.40.50.1820">
    <property type="entry name" value="alpha/beta hydrolase"/>
    <property type="match status" value="1"/>
</dbReference>
<gene>
    <name evidence="2" type="ORF">D9619_012735</name>
</gene>
<protein>
    <recommendedName>
        <fullName evidence="1">AB hydrolase-1 domain-containing protein</fullName>
    </recommendedName>
</protein>
<name>A0A8H5ER17_9AGAR</name>
<evidence type="ECO:0000313" key="2">
    <source>
        <dbReference type="EMBL" id="KAF5309220.1"/>
    </source>
</evidence>
<dbReference type="OrthoDB" id="94039at2759"/>
<dbReference type="Proteomes" id="UP000567179">
    <property type="component" value="Unassembled WGS sequence"/>
</dbReference>
<dbReference type="AlphaFoldDB" id="A0A8H5ER17"/>
<dbReference type="EMBL" id="JAACJJ010000060">
    <property type="protein sequence ID" value="KAF5309220.1"/>
    <property type="molecule type" value="Genomic_DNA"/>
</dbReference>
<dbReference type="InterPro" id="IPR029058">
    <property type="entry name" value="AB_hydrolase_fold"/>
</dbReference>
<evidence type="ECO:0000313" key="3">
    <source>
        <dbReference type="Proteomes" id="UP000567179"/>
    </source>
</evidence>